<gene>
    <name evidence="12" type="ORF">B296_00027533</name>
</gene>
<dbReference type="Gene3D" id="1.25.40.10">
    <property type="entry name" value="Tetratricopeptide repeat domain"/>
    <property type="match status" value="1"/>
</dbReference>
<dbReference type="GO" id="GO:0046872">
    <property type="term" value="F:metal ion binding"/>
    <property type="evidence" value="ECO:0007669"/>
    <property type="project" value="UniProtKB-KW"/>
</dbReference>
<evidence type="ECO:0000256" key="1">
    <source>
        <dbReference type="ARBA" id="ARBA00001936"/>
    </source>
</evidence>
<evidence type="ECO:0000256" key="3">
    <source>
        <dbReference type="ARBA" id="ARBA00013081"/>
    </source>
</evidence>
<evidence type="ECO:0000256" key="6">
    <source>
        <dbReference type="ARBA" id="ARBA00022801"/>
    </source>
</evidence>
<protein>
    <recommendedName>
        <fullName evidence="3">protein-serine/threonine phosphatase</fullName>
        <ecNumber evidence="3">3.1.3.16</ecNumber>
    </recommendedName>
</protein>
<dbReference type="InterPro" id="IPR051134">
    <property type="entry name" value="PPP_phosphatase"/>
</dbReference>
<keyword evidence="7" id="KW-0464">Manganese</keyword>
<proteinExistence type="inferred from homology"/>
<accession>A0A426ZCU7</accession>
<organism evidence="12 13">
    <name type="scientific">Ensete ventricosum</name>
    <name type="common">Abyssinian banana</name>
    <name type="synonym">Musa ensete</name>
    <dbReference type="NCBI Taxonomy" id="4639"/>
    <lineage>
        <taxon>Eukaryota</taxon>
        <taxon>Viridiplantae</taxon>
        <taxon>Streptophyta</taxon>
        <taxon>Embryophyta</taxon>
        <taxon>Tracheophyta</taxon>
        <taxon>Spermatophyta</taxon>
        <taxon>Magnoliopsida</taxon>
        <taxon>Liliopsida</taxon>
        <taxon>Zingiberales</taxon>
        <taxon>Musaceae</taxon>
        <taxon>Ensete</taxon>
    </lineage>
</organism>
<evidence type="ECO:0000256" key="2">
    <source>
        <dbReference type="ARBA" id="ARBA00008786"/>
    </source>
</evidence>
<feature type="transmembrane region" description="Helical" evidence="9">
    <location>
        <begin position="189"/>
        <end position="209"/>
    </location>
</feature>
<dbReference type="InterPro" id="IPR006186">
    <property type="entry name" value="Ser/Thr-sp_prot-phosphatase"/>
</dbReference>
<keyword evidence="5" id="KW-0677">Repeat</keyword>
<dbReference type="InterPro" id="IPR004843">
    <property type="entry name" value="Calcineurin-like_PHP"/>
</dbReference>
<comment type="cofactor">
    <cofactor evidence="1">
        <name>Mn(2+)</name>
        <dbReference type="ChEBI" id="CHEBI:29035"/>
    </cofactor>
</comment>
<dbReference type="GO" id="GO:0004722">
    <property type="term" value="F:protein serine/threonine phosphatase activity"/>
    <property type="evidence" value="ECO:0007669"/>
    <property type="project" value="UniProtKB-EC"/>
</dbReference>
<feature type="domain" description="Calcineurin-like phosphoesterase" evidence="10">
    <location>
        <begin position="207"/>
        <end position="251"/>
    </location>
</feature>
<evidence type="ECO:0000259" key="10">
    <source>
        <dbReference type="Pfam" id="PF00149"/>
    </source>
</evidence>
<dbReference type="Proteomes" id="UP000287651">
    <property type="component" value="Unassembled WGS sequence"/>
</dbReference>
<dbReference type="PANTHER" id="PTHR45668:SF5">
    <property type="entry name" value="SERINE_THREONINE-PROTEIN PHOSPHATASE 5"/>
    <property type="match status" value="1"/>
</dbReference>
<feature type="repeat" description="TPR" evidence="8">
    <location>
        <begin position="90"/>
        <end position="123"/>
    </location>
</feature>
<name>A0A426ZCU7_ENSVE</name>
<dbReference type="AlphaFoldDB" id="A0A426ZCU7"/>
<evidence type="ECO:0000256" key="4">
    <source>
        <dbReference type="ARBA" id="ARBA00022723"/>
    </source>
</evidence>
<evidence type="ECO:0000256" key="5">
    <source>
        <dbReference type="ARBA" id="ARBA00022737"/>
    </source>
</evidence>
<evidence type="ECO:0000256" key="7">
    <source>
        <dbReference type="ARBA" id="ARBA00023211"/>
    </source>
</evidence>
<dbReference type="Pfam" id="PF08321">
    <property type="entry name" value="PPP5"/>
    <property type="match status" value="1"/>
</dbReference>
<dbReference type="InterPro" id="IPR013235">
    <property type="entry name" value="PPP_dom"/>
</dbReference>
<dbReference type="PANTHER" id="PTHR45668">
    <property type="entry name" value="SERINE/THREONINE-PROTEIN PHOSPHATASE 5-RELATED"/>
    <property type="match status" value="1"/>
</dbReference>
<dbReference type="InterPro" id="IPR029052">
    <property type="entry name" value="Metallo-depent_PP-like"/>
</dbReference>
<dbReference type="Gene3D" id="3.60.21.10">
    <property type="match status" value="1"/>
</dbReference>
<comment type="caution">
    <text evidence="12">The sequence shown here is derived from an EMBL/GenBank/DDBJ whole genome shotgun (WGS) entry which is preliminary data.</text>
</comment>
<dbReference type="SUPFAM" id="SSF56300">
    <property type="entry name" value="Metallo-dependent phosphatases"/>
    <property type="match status" value="1"/>
</dbReference>
<keyword evidence="9" id="KW-0472">Membrane</keyword>
<evidence type="ECO:0000256" key="8">
    <source>
        <dbReference type="PROSITE-ProRule" id="PRU00339"/>
    </source>
</evidence>
<evidence type="ECO:0000259" key="11">
    <source>
        <dbReference type="Pfam" id="PF08321"/>
    </source>
</evidence>
<dbReference type="SMART" id="SM00028">
    <property type="entry name" value="TPR"/>
    <property type="match status" value="2"/>
</dbReference>
<feature type="domain" description="PPP" evidence="11">
    <location>
        <begin position="140"/>
        <end position="176"/>
    </location>
</feature>
<reference evidence="12 13" key="1">
    <citation type="journal article" date="2014" name="Agronomy (Basel)">
        <title>A Draft Genome Sequence for Ensete ventricosum, the Drought-Tolerant Tree Against Hunger.</title>
        <authorList>
            <person name="Harrison J."/>
            <person name="Moore K.A."/>
            <person name="Paszkiewicz K."/>
            <person name="Jones T."/>
            <person name="Grant M."/>
            <person name="Ambacheew D."/>
            <person name="Muzemil S."/>
            <person name="Studholme D.J."/>
        </authorList>
    </citation>
    <scope>NUCLEOTIDE SEQUENCE [LARGE SCALE GENOMIC DNA]</scope>
</reference>
<evidence type="ECO:0000313" key="12">
    <source>
        <dbReference type="EMBL" id="RRT61746.1"/>
    </source>
</evidence>
<dbReference type="EMBL" id="AMZH03007265">
    <property type="protein sequence ID" value="RRT61746.1"/>
    <property type="molecule type" value="Genomic_DNA"/>
</dbReference>
<keyword evidence="8" id="KW-0802">TPR repeat</keyword>
<dbReference type="SUPFAM" id="SSF48452">
    <property type="entry name" value="TPR-like"/>
    <property type="match status" value="1"/>
</dbReference>
<dbReference type="EC" id="3.1.3.16" evidence="3"/>
<sequence>MATIVESANSNIERAEEIKVSANEAFKGKWESFILPFFICLLLLNLTFGCRYFCSIYHIFDTLLCLHSANKFSQAIDLYSKAIELNGSNAVYWANRAFAHTKLEEYGSAVQDATKAIEIDPRYSKVKKLCPNDPDAAKKLKECEKAVQKLRFEEAIAVHESEKRSIADSIDFHAIAREMLQAMPSLVDISSWLSCYIYLVVFFALVQFYDLLNIFELNGLPSEENPYLFNGDFVDRGSFSVEVILTLFALKCMSPTG</sequence>
<evidence type="ECO:0000256" key="9">
    <source>
        <dbReference type="SAM" id="Phobius"/>
    </source>
</evidence>
<dbReference type="Pfam" id="PF13181">
    <property type="entry name" value="TPR_8"/>
    <property type="match status" value="1"/>
</dbReference>
<dbReference type="InterPro" id="IPR019734">
    <property type="entry name" value="TPR_rpt"/>
</dbReference>
<dbReference type="PROSITE" id="PS50005">
    <property type="entry name" value="TPR"/>
    <property type="match status" value="1"/>
</dbReference>
<keyword evidence="4" id="KW-0479">Metal-binding</keyword>
<comment type="similarity">
    <text evidence="2">Belongs to the PPP phosphatase family. PP-5 (PP-T) subfamily.</text>
</comment>
<keyword evidence="6" id="KW-0378">Hydrolase</keyword>
<dbReference type="Pfam" id="PF00149">
    <property type="entry name" value="Metallophos"/>
    <property type="match status" value="1"/>
</dbReference>
<dbReference type="PRINTS" id="PR00114">
    <property type="entry name" value="STPHPHTASE"/>
</dbReference>
<keyword evidence="9" id="KW-0812">Transmembrane</keyword>
<keyword evidence="9" id="KW-1133">Transmembrane helix</keyword>
<evidence type="ECO:0000313" key="13">
    <source>
        <dbReference type="Proteomes" id="UP000287651"/>
    </source>
</evidence>
<feature type="transmembrane region" description="Helical" evidence="9">
    <location>
        <begin position="33"/>
        <end position="54"/>
    </location>
</feature>
<dbReference type="InterPro" id="IPR011990">
    <property type="entry name" value="TPR-like_helical_dom_sf"/>
</dbReference>